<evidence type="ECO:0000256" key="7">
    <source>
        <dbReference type="ARBA" id="ARBA00022692"/>
    </source>
</evidence>
<reference evidence="16" key="1">
    <citation type="submission" date="2025-08" db="UniProtKB">
        <authorList>
            <consortium name="Ensembl"/>
        </authorList>
    </citation>
    <scope>IDENTIFICATION</scope>
</reference>
<keyword evidence="7" id="KW-0812">Transmembrane</keyword>
<keyword evidence="9" id="KW-1133">Transmembrane helix</keyword>
<evidence type="ECO:0000256" key="1">
    <source>
        <dbReference type="ARBA" id="ARBA00003440"/>
    </source>
</evidence>
<sequence length="102" mass="11013">MREKHHQLESSLSAETRIKLDLFSALGDAKRQLEIVQAQLILKEQEMEELKQRIAEVMAVMPSTVYGSSGGPGGPGGPVCGCPQLPASPLDPNASVYQPLKK</sequence>
<accession>A0A8C4PWB3</accession>
<evidence type="ECO:0000256" key="8">
    <source>
        <dbReference type="ARBA" id="ARBA00022824"/>
    </source>
</evidence>
<dbReference type="AlphaFoldDB" id="A0A8C4PWB3"/>
<reference evidence="16" key="2">
    <citation type="submission" date="2025-09" db="UniProtKB">
        <authorList>
            <consortium name="Ensembl"/>
        </authorList>
    </citation>
    <scope>IDENTIFICATION</scope>
</reference>
<evidence type="ECO:0000256" key="14">
    <source>
        <dbReference type="SAM" id="Coils"/>
    </source>
</evidence>
<evidence type="ECO:0000256" key="12">
    <source>
        <dbReference type="ARBA" id="ARBA00023242"/>
    </source>
</evidence>
<protein>
    <recommendedName>
        <fullName evidence="5">Macoilin</fullName>
    </recommendedName>
    <alternativeName>
        <fullName evidence="13">Transmembrane protein 57</fullName>
    </alternativeName>
</protein>
<feature type="region of interest" description="Disordered" evidence="15">
    <location>
        <begin position="68"/>
        <end position="102"/>
    </location>
</feature>
<keyword evidence="10" id="KW-0472">Membrane</keyword>
<feature type="coiled-coil region" evidence="14">
    <location>
        <begin position="26"/>
        <end position="60"/>
    </location>
</feature>
<dbReference type="Proteomes" id="UP000694388">
    <property type="component" value="Unplaced"/>
</dbReference>
<evidence type="ECO:0000256" key="15">
    <source>
        <dbReference type="SAM" id="MobiDB-lite"/>
    </source>
</evidence>
<evidence type="ECO:0000256" key="2">
    <source>
        <dbReference type="ARBA" id="ARBA00004232"/>
    </source>
</evidence>
<dbReference type="GO" id="GO:0023041">
    <property type="term" value="P:neuronal signal transduction"/>
    <property type="evidence" value="ECO:0007669"/>
    <property type="project" value="InterPro"/>
</dbReference>
<comment type="subcellular location">
    <subcellularLocation>
        <location evidence="2">Nucleus membrane</location>
        <topology evidence="2">Multi-pass membrane protein</topology>
    </subcellularLocation>
    <subcellularLocation>
        <location evidence="3">Rough endoplasmic reticulum membrane</location>
        <topology evidence="3">Multi-pass membrane protein</topology>
    </subcellularLocation>
</comment>
<organism evidence="16 17">
    <name type="scientific">Eptatretus burgeri</name>
    <name type="common">Inshore hagfish</name>
    <dbReference type="NCBI Taxonomy" id="7764"/>
    <lineage>
        <taxon>Eukaryota</taxon>
        <taxon>Metazoa</taxon>
        <taxon>Chordata</taxon>
        <taxon>Craniata</taxon>
        <taxon>Vertebrata</taxon>
        <taxon>Cyclostomata</taxon>
        <taxon>Myxini</taxon>
        <taxon>Myxiniformes</taxon>
        <taxon>Myxinidae</taxon>
        <taxon>Eptatretinae</taxon>
        <taxon>Eptatretus</taxon>
    </lineage>
</organism>
<keyword evidence="12" id="KW-0539">Nucleus</keyword>
<dbReference type="GO" id="GO:0031965">
    <property type="term" value="C:nuclear membrane"/>
    <property type="evidence" value="ECO:0007669"/>
    <property type="project" value="UniProtKB-SubCell"/>
</dbReference>
<evidence type="ECO:0000313" key="16">
    <source>
        <dbReference type="Ensembl" id="ENSEBUP00000000386.1"/>
    </source>
</evidence>
<keyword evidence="8" id="KW-0256">Endoplasmic reticulum</keyword>
<keyword evidence="11" id="KW-0325">Glycoprotein</keyword>
<dbReference type="Ensembl" id="ENSEBUT00000000681.1">
    <property type="protein sequence ID" value="ENSEBUP00000000386.1"/>
    <property type="gene ID" value="ENSEBUG00000000536.1"/>
</dbReference>
<name>A0A8C4PWB3_EPTBU</name>
<evidence type="ECO:0000256" key="10">
    <source>
        <dbReference type="ARBA" id="ARBA00023136"/>
    </source>
</evidence>
<evidence type="ECO:0000256" key="9">
    <source>
        <dbReference type="ARBA" id="ARBA00022989"/>
    </source>
</evidence>
<dbReference type="PANTHER" id="PTHR47464:SF2">
    <property type="entry name" value="MACOILIN"/>
    <property type="match status" value="1"/>
</dbReference>
<evidence type="ECO:0000256" key="6">
    <source>
        <dbReference type="ARBA" id="ARBA00022553"/>
    </source>
</evidence>
<keyword evidence="6" id="KW-0597">Phosphoprotein</keyword>
<dbReference type="GO" id="GO:0030867">
    <property type="term" value="C:rough endoplasmic reticulum membrane"/>
    <property type="evidence" value="ECO:0007669"/>
    <property type="project" value="UniProtKB-SubCell"/>
</dbReference>
<dbReference type="GeneTree" id="ENSGT00390000016613"/>
<dbReference type="PANTHER" id="PTHR47464">
    <property type="entry name" value="MACOILIN"/>
    <property type="match status" value="1"/>
</dbReference>
<evidence type="ECO:0000256" key="13">
    <source>
        <dbReference type="ARBA" id="ARBA00031129"/>
    </source>
</evidence>
<keyword evidence="14" id="KW-0175">Coiled coil</keyword>
<comment type="function">
    <text evidence="1">Plays a role in the regulation of neuronal activity.</text>
</comment>
<proteinExistence type="inferred from homology"/>
<comment type="similarity">
    <text evidence="4">Belongs to the macoilin family.</text>
</comment>
<evidence type="ECO:0000256" key="4">
    <source>
        <dbReference type="ARBA" id="ARBA00008298"/>
    </source>
</evidence>
<evidence type="ECO:0000256" key="3">
    <source>
        <dbReference type="ARBA" id="ARBA00004269"/>
    </source>
</evidence>
<evidence type="ECO:0000256" key="5">
    <source>
        <dbReference type="ARBA" id="ARBA00021882"/>
    </source>
</evidence>
<evidence type="ECO:0000313" key="17">
    <source>
        <dbReference type="Proteomes" id="UP000694388"/>
    </source>
</evidence>
<feature type="compositionally biased region" description="Gly residues" evidence="15">
    <location>
        <begin position="68"/>
        <end position="79"/>
    </location>
</feature>
<dbReference type="InterPro" id="IPR019130">
    <property type="entry name" value="Macoilin"/>
</dbReference>
<evidence type="ECO:0000256" key="11">
    <source>
        <dbReference type="ARBA" id="ARBA00023180"/>
    </source>
</evidence>
<dbReference type="Pfam" id="PF09726">
    <property type="entry name" value="Macoilin"/>
    <property type="match status" value="1"/>
</dbReference>
<keyword evidence="17" id="KW-1185">Reference proteome</keyword>